<organism evidence="2 3">
    <name type="scientific">Arthrobacter pigmenti</name>
    <dbReference type="NCBI Taxonomy" id="271432"/>
    <lineage>
        <taxon>Bacteria</taxon>
        <taxon>Bacillati</taxon>
        <taxon>Actinomycetota</taxon>
        <taxon>Actinomycetes</taxon>
        <taxon>Micrococcales</taxon>
        <taxon>Micrococcaceae</taxon>
        <taxon>Arthrobacter</taxon>
    </lineage>
</organism>
<dbReference type="EMBL" id="JAATJL010000001">
    <property type="protein sequence ID" value="NJC22763.1"/>
    <property type="molecule type" value="Genomic_DNA"/>
</dbReference>
<feature type="region of interest" description="Disordered" evidence="1">
    <location>
        <begin position="33"/>
        <end position="68"/>
    </location>
</feature>
<comment type="caution">
    <text evidence="2">The sequence shown here is derived from an EMBL/GenBank/DDBJ whole genome shotgun (WGS) entry which is preliminary data.</text>
</comment>
<dbReference type="AlphaFoldDB" id="A0A846RHY9"/>
<protein>
    <submittedName>
        <fullName evidence="2">Uncharacterized protein</fullName>
    </submittedName>
</protein>
<gene>
    <name evidence="2" type="ORF">BJ994_001839</name>
</gene>
<name>A0A846RHY9_9MICC</name>
<proteinExistence type="predicted"/>
<sequence>MAQPVQIRIVGAGMMVAAAVALSGCNDFVIGDRPPSTAPSEPATSASAPVSTSATPQALPMLPERPAPGEGWVAFTDEQRLVSFELPEDWTVEPIEDPGDGFEEGGLHFEVLNADGDAKAELHTRITPRRDECEQDAASPYTVLASEPVDIPSTAEAEGSIEPRFVLRLIQGFRFFSSYGVTDMVGGAENSACVLLNTVQGPEHIGLYSFGDRIALAALDPSQVGSGTESFPTIADAQKRFDQADFDQIRRMITSLQVAS</sequence>
<dbReference type="RefSeq" id="WP_167993546.1">
    <property type="nucleotide sequence ID" value="NZ_JAATJL010000001.1"/>
</dbReference>
<dbReference type="Proteomes" id="UP000547458">
    <property type="component" value="Unassembled WGS sequence"/>
</dbReference>
<evidence type="ECO:0000313" key="3">
    <source>
        <dbReference type="Proteomes" id="UP000547458"/>
    </source>
</evidence>
<accession>A0A846RHY9</accession>
<keyword evidence="3" id="KW-1185">Reference proteome</keyword>
<evidence type="ECO:0000256" key="1">
    <source>
        <dbReference type="SAM" id="MobiDB-lite"/>
    </source>
</evidence>
<evidence type="ECO:0000313" key="2">
    <source>
        <dbReference type="EMBL" id="NJC22763.1"/>
    </source>
</evidence>
<reference evidence="2 3" key="1">
    <citation type="submission" date="2020-03" db="EMBL/GenBank/DDBJ databases">
        <title>Sequencing the genomes of 1000 actinobacteria strains.</title>
        <authorList>
            <person name="Klenk H.-P."/>
        </authorList>
    </citation>
    <scope>NUCLEOTIDE SEQUENCE [LARGE SCALE GENOMIC DNA]</scope>
    <source>
        <strain evidence="2 3">DSM 16403</strain>
    </source>
</reference>
<feature type="compositionally biased region" description="Low complexity" evidence="1">
    <location>
        <begin position="34"/>
        <end position="58"/>
    </location>
</feature>